<organism evidence="1 2">
    <name type="scientific">Belliella filtrata</name>
    <dbReference type="NCBI Taxonomy" id="2923435"/>
    <lineage>
        <taxon>Bacteria</taxon>
        <taxon>Pseudomonadati</taxon>
        <taxon>Bacteroidota</taxon>
        <taxon>Cytophagia</taxon>
        <taxon>Cytophagales</taxon>
        <taxon>Cyclobacteriaceae</taxon>
        <taxon>Belliella</taxon>
    </lineage>
</organism>
<evidence type="ECO:0000313" key="2">
    <source>
        <dbReference type="Proteomes" id="UP001165489"/>
    </source>
</evidence>
<sequence length="63" mass="7625">MSTALITRFKFHNEKSTKGFITRYMPWHVEFFDLKVEALKREKYLRTGVGRAWVKEKNLTNQF</sequence>
<keyword evidence="2" id="KW-1185">Reference proteome</keyword>
<proteinExistence type="predicted"/>
<reference evidence="1" key="1">
    <citation type="submission" date="2022-03" db="EMBL/GenBank/DDBJ databases">
        <title>De novo assembled genomes of Belliella spp. (Cyclobacteriaceae) strains.</title>
        <authorList>
            <person name="Szabo A."/>
            <person name="Korponai K."/>
            <person name="Felfoldi T."/>
        </authorList>
    </citation>
    <scope>NUCLEOTIDE SEQUENCE</scope>
    <source>
        <strain evidence="1">DSM 111904</strain>
    </source>
</reference>
<dbReference type="Proteomes" id="UP001165489">
    <property type="component" value="Unassembled WGS sequence"/>
</dbReference>
<accession>A0ABS9UWI8</accession>
<gene>
    <name evidence="1" type="ORF">MM239_03890</name>
</gene>
<evidence type="ECO:0008006" key="3">
    <source>
        <dbReference type="Google" id="ProtNLM"/>
    </source>
</evidence>
<evidence type="ECO:0000313" key="1">
    <source>
        <dbReference type="EMBL" id="MCH7408524.1"/>
    </source>
</evidence>
<comment type="caution">
    <text evidence="1">The sequence shown here is derived from an EMBL/GenBank/DDBJ whole genome shotgun (WGS) entry which is preliminary data.</text>
</comment>
<dbReference type="EMBL" id="JAKZGP010000005">
    <property type="protein sequence ID" value="MCH7408524.1"/>
    <property type="molecule type" value="Genomic_DNA"/>
</dbReference>
<name>A0ABS9UWI8_9BACT</name>
<protein>
    <recommendedName>
        <fullName evidence="3">Endonuclease</fullName>
    </recommendedName>
</protein>